<comment type="similarity">
    <text evidence="1 5">Belongs to the Fmt family.</text>
</comment>
<dbReference type="InterPro" id="IPR002376">
    <property type="entry name" value="Formyl_transf_N"/>
</dbReference>
<feature type="domain" description="Formyl transferase N-terminal" evidence="6">
    <location>
        <begin position="4"/>
        <end position="176"/>
    </location>
</feature>
<dbReference type="EMBL" id="AXCJ01000001">
    <property type="protein sequence ID" value="ETO91879.1"/>
    <property type="molecule type" value="Genomic_DNA"/>
</dbReference>
<evidence type="ECO:0000313" key="9">
    <source>
        <dbReference type="Proteomes" id="UP000018951"/>
    </source>
</evidence>
<evidence type="ECO:0000259" key="7">
    <source>
        <dbReference type="Pfam" id="PF02911"/>
    </source>
</evidence>
<evidence type="ECO:0000256" key="2">
    <source>
        <dbReference type="ARBA" id="ARBA00012261"/>
    </source>
</evidence>
<keyword evidence="3 5" id="KW-0808">Transferase</keyword>
<dbReference type="InterPro" id="IPR044135">
    <property type="entry name" value="Met-tRNA-FMT_C"/>
</dbReference>
<dbReference type="STRING" id="1401685.P857_1058"/>
<dbReference type="PANTHER" id="PTHR11138:SF5">
    <property type="entry name" value="METHIONYL-TRNA FORMYLTRANSFERASE, MITOCHONDRIAL"/>
    <property type="match status" value="1"/>
</dbReference>
<keyword evidence="4 5" id="KW-0648">Protein biosynthesis</keyword>
<proteinExistence type="inferred from homology"/>
<evidence type="ECO:0000256" key="3">
    <source>
        <dbReference type="ARBA" id="ARBA00022679"/>
    </source>
</evidence>
<dbReference type="Pfam" id="PF00551">
    <property type="entry name" value="Formyl_trans_N"/>
    <property type="match status" value="1"/>
</dbReference>
<name>W2V0T8_9RICK</name>
<gene>
    <name evidence="5 8" type="primary">fmt</name>
    <name evidence="8" type="ORF">P857_1058</name>
</gene>
<dbReference type="Proteomes" id="UP000018951">
    <property type="component" value="Unassembled WGS sequence"/>
</dbReference>
<comment type="catalytic activity">
    <reaction evidence="5">
        <text>L-methionyl-tRNA(fMet) + (6R)-10-formyltetrahydrofolate = N-formyl-L-methionyl-tRNA(fMet) + (6S)-5,6,7,8-tetrahydrofolate + H(+)</text>
        <dbReference type="Rhea" id="RHEA:24380"/>
        <dbReference type="Rhea" id="RHEA-COMP:9952"/>
        <dbReference type="Rhea" id="RHEA-COMP:9953"/>
        <dbReference type="ChEBI" id="CHEBI:15378"/>
        <dbReference type="ChEBI" id="CHEBI:57453"/>
        <dbReference type="ChEBI" id="CHEBI:78530"/>
        <dbReference type="ChEBI" id="CHEBI:78844"/>
        <dbReference type="ChEBI" id="CHEBI:195366"/>
        <dbReference type="EC" id="2.1.2.9"/>
    </reaction>
</comment>
<evidence type="ECO:0000256" key="1">
    <source>
        <dbReference type="ARBA" id="ARBA00010699"/>
    </source>
</evidence>
<keyword evidence="9" id="KW-1185">Reference proteome</keyword>
<evidence type="ECO:0000256" key="4">
    <source>
        <dbReference type="ARBA" id="ARBA00022917"/>
    </source>
</evidence>
<dbReference type="InterPro" id="IPR041711">
    <property type="entry name" value="Met-tRNA-FMT_N"/>
</dbReference>
<dbReference type="PANTHER" id="PTHR11138">
    <property type="entry name" value="METHIONYL-TRNA FORMYLTRANSFERASE"/>
    <property type="match status" value="1"/>
</dbReference>
<dbReference type="NCBIfam" id="TIGR00460">
    <property type="entry name" value="fmt"/>
    <property type="match status" value="1"/>
</dbReference>
<comment type="function">
    <text evidence="5">Attaches a formyl group to the free amino group of methionyl-tRNA(fMet). The formyl group appears to play a dual role in the initiator identity of N-formylmethionyl-tRNA by promoting its recognition by IF2 and preventing the misappropriation of this tRNA by the elongation apparatus.</text>
</comment>
<dbReference type="InterPro" id="IPR036477">
    <property type="entry name" value="Formyl_transf_N_sf"/>
</dbReference>
<comment type="caution">
    <text evidence="8">The sequence shown here is derived from an EMBL/GenBank/DDBJ whole genome shotgun (WGS) entry which is preliminary data.</text>
</comment>
<dbReference type="HAMAP" id="MF_00182">
    <property type="entry name" value="Formyl_trans"/>
    <property type="match status" value="1"/>
</dbReference>
<reference evidence="8 9" key="1">
    <citation type="journal article" date="2013" name="PLoS ONE">
        <title>Bacterial endosymbiosis in a chordate host: long-term co-evolution and conservation of secondary metabolism.</title>
        <authorList>
            <person name="Kwan J.C."/>
            <person name="Schmidt E.W."/>
        </authorList>
    </citation>
    <scope>NUCLEOTIDE SEQUENCE [LARGE SCALE GENOMIC DNA]</scope>
    <source>
        <strain evidence="9">L6</strain>
    </source>
</reference>
<dbReference type="Gene3D" id="3.40.50.12230">
    <property type="match status" value="1"/>
</dbReference>
<dbReference type="EC" id="2.1.2.9" evidence="2 5"/>
<dbReference type="SUPFAM" id="SSF50486">
    <property type="entry name" value="FMT C-terminal domain-like"/>
    <property type="match status" value="1"/>
</dbReference>
<organism evidence="8 9">
    <name type="scientific">Candidatus Xenolissoclinum pacificiensis L6</name>
    <dbReference type="NCBI Taxonomy" id="1401685"/>
    <lineage>
        <taxon>Bacteria</taxon>
        <taxon>Pseudomonadati</taxon>
        <taxon>Pseudomonadota</taxon>
        <taxon>Alphaproteobacteria</taxon>
        <taxon>Rickettsiales</taxon>
        <taxon>Anaplasmataceae</taxon>
        <taxon>Candidatus Xenolissoclinum</taxon>
    </lineage>
</organism>
<feature type="binding site" evidence="5">
    <location>
        <begin position="105"/>
        <end position="108"/>
    </location>
    <ligand>
        <name>(6S)-5,6,7,8-tetrahydrofolate</name>
        <dbReference type="ChEBI" id="CHEBI:57453"/>
    </ligand>
</feature>
<dbReference type="GO" id="GO:0004479">
    <property type="term" value="F:methionyl-tRNA formyltransferase activity"/>
    <property type="evidence" value="ECO:0007669"/>
    <property type="project" value="UniProtKB-UniRule"/>
</dbReference>
<dbReference type="InterPro" id="IPR011034">
    <property type="entry name" value="Formyl_transferase-like_C_sf"/>
</dbReference>
<feature type="domain" description="Formyl transferase C-terminal" evidence="7">
    <location>
        <begin position="199"/>
        <end position="288"/>
    </location>
</feature>
<dbReference type="AlphaFoldDB" id="W2V0T8"/>
<dbReference type="PATRIC" id="fig|1401685.3.peg.291"/>
<dbReference type="CDD" id="cd08646">
    <property type="entry name" value="FMT_core_Met-tRNA-FMT_N"/>
    <property type="match status" value="1"/>
</dbReference>
<protein>
    <recommendedName>
        <fullName evidence="2 5">Methionyl-tRNA formyltransferase</fullName>
        <ecNumber evidence="2 5">2.1.2.9</ecNumber>
    </recommendedName>
</protein>
<evidence type="ECO:0000313" key="8">
    <source>
        <dbReference type="EMBL" id="ETO91879.1"/>
    </source>
</evidence>
<dbReference type="InterPro" id="IPR005793">
    <property type="entry name" value="Formyl_trans_C"/>
</dbReference>
<accession>W2V0T8</accession>
<dbReference type="InterPro" id="IPR005794">
    <property type="entry name" value="Fmt"/>
</dbReference>
<dbReference type="Pfam" id="PF02911">
    <property type="entry name" value="Formyl_trans_C"/>
    <property type="match status" value="1"/>
</dbReference>
<evidence type="ECO:0000256" key="5">
    <source>
        <dbReference type="HAMAP-Rule" id="MF_00182"/>
    </source>
</evidence>
<evidence type="ECO:0000259" key="6">
    <source>
        <dbReference type="Pfam" id="PF00551"/>
    </source>
</evidence>
<dbReference type="CDD" id="cd08704">
    <property type="entry name" value="Met_tRNA_FMT_C"/>
    <property type="match status" value="1"/>
</dbReference>
<dbReference type="SUPFAM" id="SSF53328">
    <property type="entry name" value="Formyltransferase"/>
    <property type="match status" value="1"/>
</dbReference>
<sequence length="290" mass="32609">MALNIVFMGSPSFAVPSLKFLHNSNDINVVAVCTQPPKAQGRKKMITPTIIHKLADDLNITVIHDFKNLYTIPDLDFIAVVAYGMFLPSEILSLPKYSSLNVHPSLLPKLRGPAPIQYALLNNHQYTGVSIIKLIEKMDAGDILLQERLNIKIQDRYSDLENKLSEMGAELLLRALKEYSNITPRKQDHKNVSFSHKIQDIQIDWLHDNVLTVYNKVRAFDGAKCMVQDYQVKIVSANIITDNTTNKVAPGKILDAKYIKCLDGLIEPITILPAGKKVMPFQDFLRGIKC</sequence>